<evidence type="ECO:0000313" key="2">
    <source>
        <dbReference type="EMBL" id="CAD0089176.1"/>
    </source>
</evidence>
<comment type="caution">
    <text evidence="2">The sequence shown here is derived from an EMBL/GenBank/DDBJ whole genome shotgun (WGS) entry which is preliminary data.</text>
</comment>
<reference evidence="2" key="1">
    <citation type="submission" date="2020-06" db="EMBL/GenBank/DDBJ databases">
        <authorList>
            <person name="Onetto C."/>
        </authorList>
    </citation>
    <scope>NUCLEOTIDE SEQUENCE</scope>
</reference>
<dbReference type="PANTHER" id="PTHR40780:SF3">
    <property type="entry name" value="DUF3669 DOMAIN-CONTAINING PROTEIN"/>
    <property type="match status" value="1"/>
</dbReference>
<dbReference type="AlphaFoldDB" id="A0A9N8JJS2"/>
<protein>
    <recommendedName>
        <fullName evidence="1">DUF3669 domain-containing protein</fullName>
    </recommendedName>
</protein>
<name>A0A9N8JJS2_9PEZI</name>
<accession>A0A9N8JJS2</accession>
<keyword evidence="3" id="KW-1185">Reference proteome</keyword>
<dbReference type="Proteomes" id="UP000714618">
    <property type="component" value="Unassembled WGS sequence"/>
</dbReference>
<gene>
    <name evidence="2" type="ORF">AWRI4233_LOCUS2105</name>
</gene>
<proteinExistence type="predicted"/>
<organism evidence="2 3">
    <name type="scientific">Aureobasidium mustum</name>
    <dbReference type="NCBI Taxonomy" id="2773714"/>
    <lineage>
        <taxon>Eukaryota</taxon>
        <taxon>Fungi</taxon>
        <taxon>Dikarya</taxon>
        <taxon>Ascomycota</taxon>
        <taxon>Pezizomycotina</taxon>
        <taxon>Dothideomycetes</taxon>
        <taxon>Dothideomycetidae</taxon>
        <taxon>Dothideales</taxon>
        <taxon>Saccotheciaceae</taxon>
        <taxon>Aureobasidium</taxon>
    </lineage>
</organism>
<dbReference type="OrthoDB" id="2993351at2759"/>
<evidence type="ECO:0000313" key="3">
    <source>
        <dbReference type="Proteomes" id="UP000714618"/>
    </source>
</evidence>
<dbReference type="EMBL" id="CAIJEO010000003">
    <property type="protein sequence ID" value="CAD0089176.1"/>
    <property type="molecule type" value="Genomic_DNA"/>
</dbReference>
<sequence length="196" mass="22413">MEQLGLPIYEYAEAIADTLATLHWDAEVDANDVEFVLGSRRQLEISSMRQMSSSDIAFMLYNYPTRRTDDAARLEPSTKLHASAPQDLQVWVLDFDCCDAITMDIEGVEKAALSAHINDPYHPKPCTAGSKDFELWETFRKRYVATGVDIINRKGLDEKLPELFIERLVGLQEEPRSEHRQFERGPYCARHSNETC</sequence>
<dbReference type="Pfam" id="PF12417">
    <property type="entry name" value="DUF3669"/>
    <property type="match status" value="1"/>
</dbReference>
<evidence type="ECO:0000259" key="1">
    <source>
        <dbReference type="Pfam" id="PF12417"/>
    </source>
</evidence>
<dbReference type="PANTHER" id="PTHR40780">
    <property type="entry name" value="DUF3669 DOMAIN-CONTAINING PROTEIN"/>
    <property type="match status" value="1"/>
</dbReference>
<feature type="domain" description="DUF3669" evidence="1">
    <location>
        <begin position="90"/>
        <end position="153"/>
    </location>
</feature>
<dbReference type="InterPro" id="IPR022137">
    <property type="entry name" value="Znf_prot_DUF3669"/>
</dbReference>